<dbReference type="CDD" id="cd00082">
    <property type="entry name" value="HisKA"/>
    <property type="match status" value="1"/>
</dbReference>
<dbReference type="PRINTS" id="PR00344">
    <property type="entry name" value="BCTRLSENSOR"/>
</dbReference>
<evidence type="ECO:0000256" key="7">
    <source>
        <dbReference type="SAM" id="Phobius"/>
    </source>
</evidence>
<keyword evidence="3" id="KW-0597">Phosphoprotein</keyword>
<dbReference type="CDD" id="cd00075">
    <property type="entry name" value="HATPase"/>
    <property type="match status" value="1"/>
</dbReference>
<dbReference type="InterPro" id="IPR036890">
    <property type="entry name" value="HATPase_C_sf"/>
</dbReference>
<dbReference type="GO" id="GO:0000155">
    <property type="term" value="F:phosphorelay sensor kinase activity"/>
    <property type="evidence" value="ECO:0007669"/>
    <property type="project" value="InterPro"/>
</dbReference>
<dbReference type="AlphaFoldDB" id="A0A1Y6BIH3"/>
<dbReference type="PANTHER" id="PTHR43711:SF1">
    <property type="entry name" value="HISTIDINE KINASE 1"/>
    <property type="match status" value="1"/>
</dbReference>
<dbReference type="SUPFAM" id="SSF55874">
    <property type="entry name" value="ATPase domain of HSP90 chaperone/DNA topoisomerase II/histidine kinase"/>
    <property type="match status" value="1"/>
</dbReference>
<name>A0A1Y6BIH3_9BACT</name>
<dbReference type="PROSITE" id="PS50109">
    <property type="entry name" value="HIS_KIN"/>
    <property type="match status" value="1"/>
</dbReference>
<accession>A0A1Y6BIH3</accession>
<dbReference type="Pfam" id="PF07695">
    <property type="entry name" value="7TMR-DISM_7TM"/>
    <property type="match status" value="1"/>
</dbReference>
<feature type="transmembrane region" description="Helical" evidence="7">
    <location>
        <begin position="122"/>
        <end position="143"/>
    </location>
</feature>
<keyword evidence="6" id="KW-0902">Two-component regulatory system</keyword>
<dbReference type="RefSeq" id="WP_132316923.1">
    <property type="nucleotide sequence ID" value="NZ_FWZT01000004.1"/>
</dbReference>
<dbReference type="EMBL" id="FWZT01000004">
    <property type="protein sequence ID" value="SMF05428.1"/>
    <property type="molecule type" value="Genomic_DNA"/>
</dbReference>
<feature type="domain" description="Histidine kinase" evidence="8">
    <location>
        <begin position="375"/>
        <end position="601"/>
    </location>
</feature>
<dbReference type="InterPro" id="IPR036097">
    <property type="entry name" value="HisK_dim/P_sf"/>
</dbReference>
<dbReference type="InterPro" id="IPR011622">
    <property type="entry name" value="7TMR_DISM_rcpt_extracell_dom2"/>
</dbReference>
<dbReference type="OrthoDB" id="8807260at2"/>
<feature type="transmembrane region" description="Helical" evidence="7">
    <location>
        <begin position="155"/>
        <end position="180"/>
    </location>
</feature>
<dbReference type="Proteomes" id="UP000192907">
    <property type="component" value="Unassembled WGS sequence"/>
</dbReference>
<evidence type="ECO:0000313" key="10">
    <source>
        <dbReference type="Proteomes" id="UP000192907"/>
    </source>
</evidence>
<evidence type="ECO:0000256" key="1">
    <source>
        <dbReference type="ARBA" id="ARBA00000085"/>
    </source>
</evidence>
<organism evidence="9 10">
    <name type="scientific">Pseudobacteriovorax antillogorgiicola</name>
    <dbReference type="NCBI Taxonomy" id="1513793"/>
    <lineage>
        <taxon>Bacteria</taxon>
        <taxon>Pseudomonadati</taxon>
        <taxon>Bdellovibrionota</taxon>
        <taxon>Oligoflexia</taxon>
        <taxon>Oligoflexales</taxon>
        <taxon>Pseudobacteriovoracaceae</taxon>
        <taxon>Pseudobacteriovorax</taxon>
    </lineage>
</organism>
<gene>
    <name evidence="9" type="ORF">SAMN06296036_10470</name>
</gene>
<evidence type="ECO:0000256" key="3">
    <source>
        <dbReference type="ARBA" id="ARBA00022553"/>
    </source>
</evidence>
<dbReference type="InterPro" id="IPR003594">
    <property type="entry name" value="HATPase_dom"/>
</dbReference>
<feature type="transmembrane region" description="Helical" evidence="7">
    <location>
        <begin position="253"/>
        <end position="270"/>
    </location>
</feature>
<dbReference type="InterPro" id="IPR004358">
    <property type="entry name" value="Sig_transdc_His_kin-like_C"/>
</dbReference>
<sequence>MDPDRAWDVQDVLKRTFEPPHAGPYKLRQSNSAIWLRFQLTNPIEVSQTLILNSSAVFNVEFQLFKVVGDKAEPSGKEFKFHRPAIRMTIPPGTSNYVVKLVNWNNFYELNLHTIELLWKEGVLSLVTLGLAIGILLVTVYLSSGMWIGLRQTTLSYYLIYIHTLMVTIFANSGLIRYFFEGPALTWGTYNLSGFMGAVSIMCLAKLLSHLLRLKLNLKFLYYLCEAYTAVFFVLGIISLFTANPGLNEGIRLVIASFMIIGLLLFVLPFSHRVNGHRLLTIGWLSIIVGTAGYVLTIQNIIPRYWFSTNLILIGSCIHVICFTLVFLKQHKILKKEHQQIKEDLLIQSMESEKKEALVNLEKERTAALTSLVHVFSHDLRNPLTTVMGYLDLLVHEENSVPPKKLLQKIHQSAQRMDQIIDMVNKQEAIRLNKKELKLEDIDLMECIQATMDIFEGKLRAKGLRWTVHDEEQFKDTKVRADTTALTYCVFSNIISNAIKYSSYDDSIDWSIKVNQDQIEIAIADCGVGIPPEKLEAIRSFDQHIRSNKGTLGEDGTGFGLQQVHRFVGLMEGTMAIGPNPNGEDPNLSGTEVKITLKLSPQQSKEKVA</sequence>
<keyword evidence="7" id="KW-0812">Transmembrane</keyword>
<keyword evidence="4" id="KW-0808">Transferase</keyword>
<dbReference type="Pfam" id="PF02518">
    <property type="entry name" value="HATPase_c"/>
    <property type="match status" value="1"/>
</dbReference>
<dbReference type="SMART" id="SM00388">
    <property type="entry name" value="HisKA"/>
    <property type="match status" value="1"/>
</dbReference>
<dbReference type="SMART" id="SM00387">
    <property type="entry name" value="HATPase_c"/>
    <property type="match status" value="1"/>
</dbReference>
<feature type="transmembrane region" description="Helical" evidence="7">
    <location>
        <begin position="220"/>
        <end position="241"/>
    </location>
</feature>
<feature type="transmembrane region" description="Helical" evidence="7">
    <location>
        <begin position="308"/>
        <end position="328"/>
    </location>
</feature>
<feature type="transmembrane region" description="Helical" evidence="7">
    <location>
        <begin position="192"/>
        <end position="208"/>
    </location>
</feature>
<evidence type="ECO:0000256" key="5">
    <source>
        <dbReference type="ARBA" id="ARBA00022777"/>
    </source>
</evidence>
<dbReference type="Gene3D" id="3.30.565.10">
    <property type="entry name" value="Histidine kinase-like ATPase, C-terminal domain"/>
    <property type="match status" value="1"/>
</dbReference>
<evidence type="ECO:0000313" key="9">
    <source>
        <dbReference type="EMBL" id="SMF05428.1"/>
    </source>
</evidence>
<reference evidence="10" key="1">
    <citation type="submission" date="2017-04" db="EMBL/GenBank/DDBJ databases">
        <authorList>
            <person name="Varghese N."/>
            <person name="Submissions S."/>
        </authorList>
    </citation>
    <scope>NUCLEOTIDE SEQUENCE [LARGE SCALE GENOMIC DNA]</scope>
    <source>
        <strain evidence="10">RKEM611</strain>
    </source>
</reference>
<feature type="transmembrane region" description="Helical" evidence="7">
    <location>
        <begin position="282"/>
        <end position="302"/>
    </location>
</feature>
<comment type="catalytic activity">
    <reaction evidence="1">
        <text>ATP + protein L-histidine = ADP + protein N-phospho-L-histidine.</text>
        <dbReference type="EC" id="2.7.13.3"/>
    </reaction>
</comment>
<dbReference type="Pfam" id="PF00512">
    <property type="entry name" value="HisKA"/>
    <property type="match status" value="1"/>
</dbReference>
<keyword evidence="7" id="KW-0472">Membrane</keyword>
<dbReference type="EC" id="2.7.13.3" evidence="2"/>
<evidence type="ECO:0000256" key="6">
    <source>
        <dbReference type="ARBA" id="ARBA00023012"/>
    </source>
</evidence>
<evidence type="ECO:0000259" key="8">
    <source>
        <dbReference type="PROSITE" id="PS50109"/>
    </source>
</evidence>
<dbReference type="SUPFAM" id="SSF47384">
    <property type="entry name" value="Homodimeric domain of signal transducing histidine kinase"/>
    <property type="match status" value="1"/>
</dbReference>
<dbReference type="Gene3D" id="2.60.40.2380">
    <property type="match status" value="1"/>
</dbReference>
<dbReference type="InterPro" id="IPR050736">
    <property type="entry name" value="Sensor_HK_Regulatory"/>
</dbReference>
<dbReference type="Pfam" id="PF07696">
    <property type="entry name" value="7TMR-DISMED2"/>
    <property type="match status" value="1"/>
</dbReference>
<dbReference type="Gene3D" id="1.10.287.130">
    <property type="match status" value="1"/>
</dbReference>
<evidence type="ECO:0000256" key="4">
    <source>
        <dbReference type="ARBA" id="ARBA00022679"/>
    </source>
</evidence>
<keyword evidence="7" id="KW-1133">Transmembrane helix</keyword>
<keyword evidence="10" id="KW-1185">Reference proteome</keyword>
<protein>
    <recommendedName>
        <fullName evidence="2">histidine kinase</fullName>
        <ecNumber evidence="2">2.7.13.3</ecNumber>
    </recommendedName>
</protein>
<dbReference type="InterPro" id="IPR005467">
    <property type="entry name" value="His_kinase_dom"/>
</dbReference>
<dbReference type="STRING" id="1513793.SAMN06296036_10470"/>
<dbReference type="InterPro" id="IPR003661">
    <property type="entry name" value="HisK_dim/P_dom"/>
</dbReference>
<dbReference type="InterPro" id="IPR011623">
    <property type="entry name" value="7TMR_DISM_rcpt_extracell_dom1"/>
</dbReference>
<evidence type="ECO:0000256" key="2">
    <source>
        <dbReference type="ARBA" id="ARBA00012438"/>
    </source>
</evidence>
<proteinExistence type="predicted"/>
<dbReference type="PANTHER" id="PTHR43711">
    <property type="entry name" value="TWO-COMPONENT HISTIDINE KINASE"/>
    <property type="match status" value="1"/>
</dbReference>
<keyword evidence="5 9" id="KW-0418">Kinase</keyword>